<organism evidence="4">
    <name type="scientific">Caenorhabditis remanei</name>
    <name type="common">Caenorhabditis vulgaris</name>
    <dbReference type="NCBI Taxonomy" id="31234"/>
    <lineage>
        <taxon>Eukaryota</taxon>
        <taxon>Metazoa</taxon>
        <taxon>Ecdysozoa</taxon>
        <taxon>Nematoda</taxon>
        <taxon>Chromadorea</taxon>
        <taxon>Rhabditida</taxon>
        <taxon>Rhabditina</taxon>
        <taxon>Rhabditomorpha</taxon>
        <taxon>Rhabditoidea</taxon>
        <taxon>Rhabditidae</taxon>
        <taxon>Peloderinae</taxon>
        <taxon>Caenorhabditis</taxon>
    </lineage>
</organism>
<dbReference type="PROSITE" id="PS00028">
    <property type="entry name" value="ZINC_FINGER_C2H2_1"/>
    <property type="match status" value="1"/>
</dbReference>
<dbReference type="InParanoid" id="E3MEE2"/>
<gene>
    <name evidence="3" type="ORF">CRE_22380</name>
</gene>
<name>E3MEE2_CAERE</name>
<dbReference type="GeneID" id="9817069"/>
<keyword evidence="1" id="KW-0863">Zinc-finger</keyword>
<accession>E3MEE2</accession>
<sequence length="197" mass="22569">MAEINTSKPRGAGHFPCRHCYKVFKYERNLHEHVYGNHPPMHYCFLCNNILPIEHKPIQLHMITIHNLPDTKTCACCDATFARKSIYDNHKKQIRSGDKVKLETAIATSIRYRDPILSIMNPKKKMEVEEQEATKTLMNKLPYKIVYSNDKIIPKSALPILAEAAVDIIQAVGFEKLGIRAKKRKIDRGPASQMRTS</sequence>
<dbReference type="InterPro" id="IPR013087">
    <property type="entry name" value="Znf_C2H2_type"/>
</dbReference>
<proteinExistence type="predicted"/>
<feature type="domain" description="C2H2-type" evidence="2">
    <location>
        <begin position="72"/>
        <end position="100"/>
    </location>
</feature>
<dbReference type="GO" id="GO:0008270">
    <property type="term" value="F:zinc ion binding"/>
    <property type="evidence" value="ECO:0007669"/>
    <property type="project" value="UniProtKB-KW"/>
</dbReference>
<evidence type="ECO:0000313" key="3">
    <source>
        <dbReference type="EMBL" id="EFO99547.1"/>
    </source>
</evidence>
<dbReference type="CTD" id="9817069"/>
<dbReference type="Proteomes" id="UP000008281">
    <property type="component" value="Unassembled WGS sequence"/>
</dbReference>
<feature type="domain" description="C2H2-type" evidence="2">
    <location>
        <begin position="15"/>
        <end position="38"/>
    </location>
</feature>
<keyword evidence="4" id="KW-1185">Reference proteome</keyword>
<keyword evidence="1" id="KW-0479">Metal-binding</keyword>
<dbReference type="EMBL" id="DS268438">
    <property type="protein sequence ID" value="EFO99547.1"/>
    <property type="molecule type" value="Genomic_DNA"/>
</dbReference>
<protein>
    <recommendedName>
        <fullName evidence="2">C2H2-type domain-containing protein</fullName>
    </recommendedName>
</protein>
<dbReference type="AlphaFoldDB" id="E3MEE2"/>
<dbReference type="PROSITE" id="PS50157">
    <property type="entry name" value="ZINC_FINGER_C2H2_2"/>
    <property type="match status" value="2"/>
</dbReference>
<evidence type="ECO:0000256" key="1">
    <source>
        <dbReference type="PROSITE-ProRule" id="PRU00042"/>
    </source>
</evidence>
<keyword evidence="1" id="KW-0862">Zinc</keyword>
<dbReference type="HOGENOM" id="CLU_1333038_0_0_1"/>
<evidence type="ECO:0000313" key="4">
    <source>
        <dbReference type="Proteomes" id="UP000008281"/>
    </source>
</evidence>
<dbReference type="RefSeq" id="XP_003105629.2">
    <property type="nucleotide sequence ID" value="XM_003105581.2"/>
</dbReference>
<reference evidence="3" key="1">
    <citation type="submission" date="2007-07" db="EMBL/GenBank/DDBJ databases">
        <title>PCAP assembly of the Caenorhabditis remanei genome.</title>
        <authorList>
            <consortium name="The Caenorhabditis remanei Sequencing Consortium"/>
            <person name="Wilson R.K."/>
        </authorList>
    </citation>
    <scope>NUCLEOTIDE SEQUENCE [LARGE SCALE GENOMIC DNA]</scope>
    <source>
        <strain evidence="3">PB4641</strain>
    </source>
</reference>
<dbReference type="KEGG" id="crq:GCK72_025867"/>
<evidence type="ECO:0000259" key="2">
    <source>
        <dbReference type="PROSITE" id="PS50157"/>
    </source>
</evidence>
<dbReference type="STRING" id="31234.E3MEE2"/>
<dbReference type="OrthoDB" id="427030at2759"/>